<comment type="function">
    <text evidence="1">Required for nicotinamide riboside transport across the inner membrane.</text>
</comment>
<evidence type="ECO:0000256" key="2">
    <source>
        <dbReference type="ARBA" id="ARBA00004651"/>
    </source>
</evidence>
<evidence type="ECO:0000256" key="7">
    <source>
        <dbReference type="ARBA" id="ARBA00022692"/>
    </source>
</evidence>
<dbReference type="Proteomes" id="UP000301751">
    <property type="component" value="Unassembled WGS sequence"/>
</dbReference>
<evidence type="ECO:0000256" key="1">
    <source>
        <dbReference type="ARBA" id="ARBA00002672"/>
    </source>
</evidence>
<protein>
    <recommendedName>
        <fullName evidence="4">Nicotinamide riboside transporter PnuC</fullName>
    </recommendedName>
</protein>
<accession>A0A480AL40</accession>
<evidence type="ECO:0000256" key="5">
    <source>
        <dbReference type="ARBA" id="ARBA00022448"/>
    </source>
</evidence>
<evidence type="ECO:0000313" key="11">
    <source>
        <dbReference type="EMBL" id="GCL62429.1"/>
    </source>
</evidence>
<feature type="transmembrane region" description="Helical" evidence="10">
    <location>
        <begin position="185"/>
        <end position="202"/>
    </location>
</feature>
<comment type="subcellular location">
    <subcellularLocation>
        <location evidence="2">Cell membrane</location>
        <topology evidence="2">Multi-pass membrane protein</topology>
    </subcellularLocation>
</comment>
<evidence type="ECO:0000256" key="3">
    <source>
        <dbReference type="ARBA" id="ARBA00006669"/>
    </source>
</evidence>
<evidence type="ECO:0000256" key="6">
    <source>
        <dbReference type="ARBA" id="ARBA00022475"/>
    </source>
</evidence>
<dbReference type="PANTHER" id="PTHR36122:SF2">
    <property type="entry name" value="NICOTINAMIDE RIBOSIDE TRANSPORTER PNUC"/>
    <property type="match status" value="1"/>
</dbReference>
<evidence type="ECO:0000313" key="12">
    <source>
        <dbReference type="Proteomes" id="UP000301751"/>
    </source>
</evidence>
<sequence>MTELLAATAPLMAPAFTIAGTAVSWLEGLALVLAVWMVLCNLRVHPLAWPLAMASSAMYGVLFLHSKLYGEAGLQLLFFVLAAWGWWQWLRGTEAAGQPLQVRALPGRQRLQVLLLTLAAWPLLGLLLQRLTDSDVPFLDALPTVGSIAGQILLARKRLDNWPVWLAVNLVSVLLFSVKGLWLTAALYALFAVLSVIGWRAWTTLARAEPAHG</sequence>
<evidence type="ECO:0000256" key="8">
    <source>
        <dbReference type="ARBA" id="ARBA00022989"/>
    </source>
</evidence>
<evidence type="ECO:0000256" key="4">
    <source>
        <dbReference type="ARBA" id="ARBA00017522"/>
    </source>
</evidence>
<feature type="transmembrane region" description="Helical" evidence="10">
    <location>
        <begin position="47"/>
        <end position="66"/>
    </location>
</feature>
<comment type="caution">
    <text evidence="11">The sequence shown here is derived from an EMBL/GenBank/DDBJ whole genome shotgun (WGS) entry which is preliminary data.</text>
</comment>
<keyword evidence="6" id="KW-1003">Cell membrane</keyword>
<keyword evidence="8 10" id="KW-1133">Transmembrane helix</keyword>
<dbReference type="NCBIfam" id="TIGR01528">
    <property type="entry name" value="NMN_trans_PnuC"/>
    <property type="match status" value="1"/>
</dbReference>
<dbReference type="GO" id="GO:0005886">
    <property type="term" value="C:plasma membrane"/>
    <property type="evidence" value="ECO:0007669"/>
    <property type="project" value="UniProtKB-SubCell"/>
</dbReference>
<keyword evidence="5" id="KW-0813">Transport</keyword>
<keyword evidence="12" id="KW-1185">Reference proteome</keyword>
<dbReference type="InterPro" id="IPR006419">
    <property type="entry name" value="NMN_transpt_PnuC"/>
</dbReference>
<dbReference type="Pfam" id="PF04973">
    <property type="entry name" value="NMN_transporter"/>
    <property type="match status" value="1"/>
</dbReference>
<feature type="transmembrane region" description="Helical" evidence="10">
    <location>
        <begin position="111"/>
        <end position="131"/>
    </location>
</feature>
<evidence type="ECO:0000256" key="10">
    <source>
        <dbReference type="SAM" id="Phobius"/>
    </source>
</evidence>
<keyword evidence="9 10" id="KW-0472">Membrane</keyword>
<gene>
    <name evidence="11" type="ORF">AQPW35_15100</name>
</gene>
<name>A0A480AL40_9BURK</name>
<keyword evidence="7 10" id="KW-0812">Transmembrane</keyword>
<evidence type="ECO:0000256" key="9">
    <source>
        <dbReference type="ARBA" id="ARBA00023136"/>
    </source>
</evidence>
<dbReference type="GO" id="GO:0034257">
    <property type="term" value="F:nicotinamide riboside transmembrane transporter activity"/>
    <property type="evidence" value="ECO:0007669"/>
    <property type="project" value="InterPro"/>
</dbReference>
<feature type="transmembrane region" description="Helical" evidence="10">
    <location>
        <begin position="12"/>
        <end position="40"/>
    </location>
</feature>
<comment type="similarity">
    <text evidence="3">Belongs to the nicotinamide ribonucleoside (NR) uptake permease (TC 4.B.1) family.</text>
</comment>
<dbReference type="PANTHER" id="PTHR36122">
    <property type="entry name" value="NICOTINAMIDE RIBOSIDE TRANSPORTER PNUC"/>
    <property type="match status" value="1"/>
</dbReference>
<proteinExistence type="inferred from homology"/>
<dbReference type="EMBL" id="BJCL01000003">
    <property type="protein sequence ID" value="GCL62429.1"/>
    <property type="molecule type" value="Genomic_DNA"/>
</dbReference>
<dbReference type="RefSeq" id="WP_228026998.1">
    <property type="nucleotide sequence ID" value="NZ_BJCL01000003.1"/>
</dbReference>
<organism evidence="11 12">
    <name type="scientific">Pseudaquabacterium pictum</name>
    <dbReference type="NCBI Taxonomy" id="2315236"/>
    <lineage>
        <taxon>Bacteria</taxon>
        <taxon>Pseudomonadati</taxon>
        <taxon>Pseudomonadota</taxon>
        <taxon>Betaproteobacteria</taxon>
        <taxon>Burkholderiales</taxon>
        <taxon>Sphaerotilaceae</taxon>
        <taxon>Pseudaquabacterium</taxon>
    </lineage>
</organism>
<reference evidence="12" key="1">
    <citation type="submission" date="2019-03" db="EMBL/GenBank/DDBJ databases">
        <title>Aquabacterium pictum sp.nov., the first bacteriochlorophyll a-containing freshwater bacterium in the genus Aquabacterium of the class Betaproteobacteria.</title>
        <authorList>
            <person name="Hirose S."/>
            <person name="Tank M."/>
            <person name="Hara E."/>
            <person name="Tamaki H."/>
            <person name="Takaichi S."/>
            <person name="Haruta S."/>
            <person name="Hanada S."/>
        </authorList>
    </citation>
    <scope>NUCLEOTIDE SEQUENCE [LARGE SCALE GENOMIC DNA]</scope>
    <source>
        <strain evidence="12">W35</strain>
    </source>
</reference>
<dbReference type="AlphaFoldDB" id="A0A480AL40"/>
<feature type="transmembrane region" description="Helical" evidence="10">
    <location>
        <begin position="72"/>
        <end position="90"/>
    </location>
</feature>